<dbReference type="OrthoDB" id="668540at2759"/>
<feature type="compositionally biased region" description="Polar residues" evidence="5">
    <location>
        <begin position="144"/>
        <end position="153"/>
    </location>
</feature>
<feature type="repeat" description="Pumilio" evidence="3">
    <location>
        <begin position="893"/>
        <end position="930"/>
    </location>
</feature>
<feature type="region of interest" description="Disordered" evidence="5">
    <location>
        <begin position="947"/>
        <end position="976"/>
    </location>
</feature>
<evidence type="ECO:0000259" key="6">
    <source>
        <dbReference type="PROSITE" id="PS50303"/>
    </source>
</evidence>
<feature type="region of interest" description="Disordered" evidence="5">
    <location>
        <begin position="1"/>
        <end position="35"/>
    </location>
</feature>
<dbReference type="GO" id="GO:0005737">
    <property type="term" value="C:cytoplasm"/>
    <property type="evidence" value="ECO:0007669"/>
    <property type="project" value="TreeGrafter"/>
</dbReference>
<evidence type="ECO:0000313" key="7">
    <source>
        <dbReference type="EMBL" id="OCL02163.1"/>
    </source>
</evidence>
<feature type="repeat" description="Pumilio" evidence="3">
    <location>
        <begin position="821"/>
        <end position="856"/>
    </location>
</feature>
<dbReference type="EMBL" id="KV750995">
    <property type="protein sequence ID" value="OCL02163.1"/>
    <property type="molecule type" value="Genomic_DNA"/>
</dbReference>
<dbReference type="InterPro" id="IPR011989">
    <property type="entry name" value="ARM-like"/>
</dbReference>
<evidence type="ECO:0000256" key="5">
    <source>
        <dbReference type="SAM" id="MobiDB-lite"/>
    </source>
</evidence>
<organism evidence="7 8">
    <name type="scientific">Glonium stellatum</name>
    <dbReference type="NCBI Taxonomy" id="574774"/>
    <lineage>
        <taxon>Eukaryota</taxon>
        <taxon>Fungi</taxon>
        <taxon>Dikarya</taxon>
        <taxon>Ascomycota</taxon>
        <taxon>Pezizomycotina</taxon>
        <taxon>Dothideomycetes</taxon>
        <taxon>Pleosporomycetidae</taxon>
        <taxon>Gloniales</taxon>
        <taxon>Gloniaceae</taxon>
        <taxon>Glonium</taxon>
    </lineage>
</organism>
<feature type="compositionally biased region" description="Polar residues" evidence="5">
    <location>
        <begin position="188"/>
        <end position="215"/>
    </location>
</feature>
<dbReference type="PROSITE" id="PS50302">
    <property type="entry name" value="PUM"/>
    <property type="match status" value="8"/>
</dbReference>
<evidence type="ECO:0000256" key="4">
    <source>
        <dbReference type="SAM" id="Coils"/>
    </source>
</evidence>
<reference evidence="7 8" key="1">
    <citation type="journal article" date="2016" name="Nat. Commun.">
        <title>Ectomycorrhizal ecology is imprinted in the genome of the dominant symbiotic fungus Cenococcum geophilum.</title>
        <authorList>
            <consortium name="DOE Joint Genome Institute"/>
            <person name="Peter M."/>
            <person name="Kohler A."/>
            <person name="Ohm R.A."/>
            <person name="Kuo A."/>
            <person name="Krutzmann J."/>
            <person name="Morin E."/>
            <person name="Arend M."/>
            <person name="Barry K.W."/>
            <person name="Binder M."/>
            <person name="Choi C."/>
            <person name="Clum A."/>
            <person name="Copeland A."/>
            <person name="Grisel N."/>
            <person name="Haridas S."/>
            <person name="Kipfer T."/>
            <person name="LaButti K."/>
            <person name="Lindquist E."/>
            <person name="Lipzen A."/>
            <person name="Maire R."/>
            <person name="Meier B."/>
            <person name="Mihaltcheva S."/>
            <person name="Molinier V."/>
            <person name="Murat C."/>
            <person name="Poggeler S."/>
            <person name="Quandt C.A."/>
            <person name="Sperisen C."/>
            <person name="Tritt A."/>
            <person name="Tisserant E."/>
            <person name="Crous P.W."/>
            <person name="Henrissat B."/>
            <person name="Nehls U."/>
            <person name="Egli S."/>
            <person name="Spatafora J.W."/>
            <person name="Grigoriev I.V."/>
            <person name="Martin F.M."/>
        </authorList>
    </citation>
    <scope>NUCLEOTIDE SEQUENCE [LARGE SCALE GENOMIC DNA]</scope>
    <source>
        <strain evidence="7 8">CBS 207.34</strain>
    </source>
</reference>
<dbReference type="GO" id="GO:0010608">
    <property type="term" value="P:post-transcriptional regulation of gene expression"/>
    <property type="evidence" value="ECO:0007669"/>
    <property type="project" value="TreeGrafter"/>
</dbReference>
<feature type="compositionally biased region" description="Polar residues" evidence="5">
    <location>
        <begin position="423"/>
        <end position="452"/>
    </location>
</feature>
<dbReference type="PROSITE" id="PS50303">
    <property type="entry name" value="PUM_HD"/>
    <property type="match status" value="1"/>
</dbReference>
<dbReference type="SUPFAM" id="SSF48371">
    <property type="entry name" value="ARM repeat"/>
    <property type="match status" value="1"/>
</dbReference>
<dbReference type="InterPro" id="IPR001313">
    <property type="entry name" value="Pumilio_RNA-bd_rpt"/>
</dbReference>
<dbReference type="Pfam" id="PF00806">
    <property type="entry name" value="PUF"/>
    <property type="match status" value="8"/>
</dbReference>
<keyword evidence="4" id="KW-0175">Coiled coil</keyword>
<dbReference type="Gene3D" id="1.25.10.10">
    <property type="entry name" value="Leucine-rich Repeat Variant"/>
    <property type="match status" value="1"/>
</dbReference>
<dbReference type="Proteomes" id="UP000250140">
    <property type="component" value="Unassembled WGS sequence"/>
</dbReference>
<feature type="compositionally biased region" description="Basic and acidic residues" evidence="5">
    <location>
        <begin position="9"/>
        <end position="26"/>
    </location>
</feature>
<evidence type="ECO:0000256" key="2">
    <source>
        <dbReference type="ARBA" id="ARBA00024893"/>
    </source>
</evidence>
<dbReference type="InterPro" id="IPR033133">
    <property type="entry name" value="PUM-HD"/>
</dbReference>
<dbReference type="InterPro" id="IPR016024">
    <property type="entry name" value="ARM-type_fold"/>
</dbReference>
<gene>
    <name evidence="7" type="ORF">AOQ84DRAFT_192925</name>
</gene>
<feature type="domain" description="PUM-HD" evidence="6">
    <location>
        <begin position="615"/>
        <end position="956"/>
    </location>
</feature>
<feature type="repeat" description="Pumilio" evidence="3">
    <location>
        <begin position="636"/>
        <end position="675"/>
    </location>
</feature>
<sequence length="1051" mass="116163">MAFSTGLGDRADDLRFRNAQSPRDESSFPSITSPLRGVGREMQAHNAASNDARATLHRRFTTNTVPTLHTPLSPIGQQRRQAAEPAEFTTATYHKLQVLEKKKLEYEYLKEQRRRFEAEMELLDLQSKREEDDIHRLSHEINRFSVSGHQSEPTTPPEYRDSGFPSAFSRPNRFSISSIASPPGIGTTRASRSGSQITSPPSASSTQGTTTTHMPSKSVPGSRRNSDEEVEEDAYDYDLASMNPVQRGPNRLSMPVTGLDLRGRNNTLPDLASVLGHINTTGFLFGDDDEKPVNKDQNPASPDVKTYLQMNTTDDKFPILVRRDGDGNGTMQLSASSAALDLALSQSPGPESQSNGWPSFARHRHAQHSLPMNTLRKASVPDEFDIAQANGNIVETPTKTMASNRHSMEVKFSPFRESKRSSYHATSQNGTTTNGMPKLSSSYSTNDLPTLKSSNGVNGASANNTTSVNSHAEQHFHNHNASLGRIPPNAINNRHSRELSGGLDSQKEAFRPLQSMLHASAAPFGPSITSAATPSSVAATTVTSPNLSQYNTAPAYYGGYGMSMLNMGMGNLQMGPQMGAQAGFNPAMQPMYGQNPYAQYGPYPAYGPGGRFQDSQARVIQSRRMQNDSNRFMNYDLKTMPRGEIYALCKDQHGCRFLQKKLEERNAEYLQIIFEETNPYVVELMTDPFGNYLCQKLLEYTNDEQRTVLVHNAAPQIVPIALNQHGTRALQKMIEFISTPEQIQTIINALSNQVVPLIQDLNGNHVVQKCLNHLKAEDAQFIFDAVGAHCITVGTHRHGCCVLQRCIDHASGFQKVQLVRQITANSFHLVQDPFGNYVVQYILDLNEPTFTTPLCLGFHGKVPELSKQKFSSNVIEKCIRVADVNTKRVMIEELLDPTELEKLLRDSYANYVIQTALDYAPNDMCLRLIESIRPILPSIRQTPYGRRIQSKVQERESRLGAASGHTSPHNISTTQSPQMATAFSGQLPASSVFQSPPMYTTVANTYGSNIASPQPHRLSNPPLPNHLQNSVQQSFAQFGLGTQQNGLNGFF</sequence>
<dbReference type="AlphaFoldDB" id="A0A8E2JM38"/>
<dbReference type="InterPro" id="IPR033712">
    <property type="entry name" value="Pumilio_RNA-bd"/>
</dbReference>
<feature type="compositionally biased region" description="Polar residues" evidence="5">
    <location>
        <begin position="964"/>
        <end position="976"/>
    </location>
</feature>
<feature type="repeat" description="Pumilio" evidence="3">
    <location>
        <begin position="749"/>
        <end position="784"/>
    </location>
</feature>
<feature type="compositionally biased region" description="Low complexity" evidence="5">
    <location>
        <begin position="175"/>
        <end position="186"/>
    </location>
</feature>
<dbReference type="PANTHER" id="PTHR12537:SF13">
    <property type="entry name" value="PUMILIO HOMOLOGY DOMAIN FAMILY MEMBER 4"/>
    <property type="match status" value="1"/>
</dbReference>
<dbReference type="FunFam" id="1.25.10.10:FF:000237">
    <property type="entry name" value="Pumilio homolog 9"/>
    <property type="match status" value="1"/>
</dbReference>
<dbReference type="CDD" id="cd07920">
    <property type="entry name" value="Pumilio"/>
    <property type="match status" value="1"/>
</dbReference>
<feature type="repeat" description="Pumilio" evidence="3">
    <location>
        <begin position="712"/>
        <end position="748"/>
    </location>
</feature>
<evidence type="ECO:0000313" key="8">
    <source>
        <dbReference type="Proteomes" id="UP000250140"/>
    </source>
</evidence>
<dbReference type="SMART" id="SM00025">
    <property type="entry name" value="Pumilio"/>
    <property type="match status" value="8"/>
</dbReference>
<feature type="region of interest" description="Disordered" evidence="5">
    <location>
        <begin position="141"/>
        <end position="232"/>
    </location>
</feature>
<feature type="coiled-coil region" evidence="4">
    <location>
        <begin position="99"/>
        <end position="133"/>
    </location>
</feature>
<proteinExistence type="predicted"/>
<feature type="repeat" description="Pumilio" evidence="3">
    <location>
        <begin position="676"/>
        <end position="711"/>
    </location>
</feature>
<dbReference type="PANTHER" id="PTHR12537">
    <property type="entry name" value="RNA BINDING PROTEIN PUMILIO-RELATED"/>
    <property type="match status" value="1"/>
</dbReference>
<accession>A0A8E2JM38</accession>
<keyword evidence="1" id="KW-0677">Repeat</keyword>
<feature type="repeat" description="Pumilio" evidence="3">
    <location>
        <begin position="857"/>
        <end position="892"/>
    </location>
</feature>
<feature type="region of interest" description="Disordered" evidence="5">
    <location>
        <begin position="414"/>
        <end position="460"/>
    </location>
</feature>
<name>A0A8E2JM38_9PEZI</name>
<protein>
    <submittedName>
        <fullName evidence="7">ARM repeat-containing protein</fullName>
    </submittedName>
</protein>
<feature type="repeat" description="Pumilio" evidence="3">
    <location>
        <begin position="785"/>
        <end position="820"/>
    </location>
</feature>
<keyword evidence="8" id="KW-1185">Reference proteome</keyword>
<dbReference type="GO" id="GO:0003729">
    <property type="term" value="F:mRNA binding"/>
    <property type="evidence" value="ECO:0007669"/>
    <property type="project" value="TreeGrafter"/>
</dbReference>
<evidence type="ECO:0000256" key="1">
    <source>
        <dbReference type="ARBA" id="ARBA00022737"/>
    </source>
</evidence>
<evidence type="ECO:0000256" key="3">
    <source>
        <dbReference type="PROSITE-ProRule" id="PRU00317"/>
    </source>
</evidence>
<comment type="function">
    <text evidence="2">RNA-binding nucleolar protein required for pre-rRNA processing. Involved in production of 18S rRNA and assembly of small ribosomal subunit.</text>
</comment>